<dbReference type="InterPro" id="IPR010285">
    <property type="entry name" value="DNA_helicase_pif1-like_DEAD"/>
</dbReference>
<dbReference type="EMBL" id="ACZK01000023">
    <property type="protein sequence ID" value="EHG22543.1"/>
    <property type="molecule type" value="Genomic_DNA"/>
</dbReference>
<gene>
    <name evidence="2" type="ORF">HMPREF9332_01348</name>
</gene>
<dbReference type="InterPro" id="IPR027417">
    <property type="entry name" value="P-loop_NTPase"/>
</dbReference>
<dbReference type="GO" id="GO:0006281">
    <property type="term" value="P:DNA repair"/>
    <property type="evidence" value="ECO:0007669"/>
    <property type="project" value="InterPro"/>
</dbReference>
<dbReference type="CDD" id="cd18809">
    <property type="entry name" value="SF1_C_RecD"/>
    <property type="match status" value="1"/>
</dbReference>
<dbReference type="PANTHER" id="PTHR47642">
    <property type="entry name" value="ATP-DEPENDENT DNA HELICASE"/>
    <property type="match status" value="1"/>
</dbReference>
<dbReference type="PANTHER" id="PTHR47642:SF7">
    <property type="entry name" value="ATP-DEPENDENT DNA HELICASE PIF1"/>
    <property type="match status" value="1"/>
</dbReference>
<evidence type="ECO:0000259" key="1">
    <source>
        <dbReference type="SMART" id="SM00382"/>
    </source>
</evidence>
<dbReference type="AlphaFoldDB" id="G5GCP7"/>
<proteinExistence type="predicted"/>
<name>G5GCP7_9BACT</name>
<dbReference type="Pfam" id="PF05970">
    <property type="entry name" value="PIF1"/>
    <property type="match status" value="1"/>
</dbReference>
<reference evidence="2 3" key="1">
    <citation type="submission" date="2011-08" db="EMBL/GenBank/DDBJ databases">
        <title>The Genome Sequence of Prevotella sp. oral taxon 302 str. F0323.</title>
        <authorList>
            <consortium name="The Broad Institute Genome Sequencing Platform"/>
            <person name="Earl A."/>
            <person name="Ward D."/>
            <person name="Feldgarden M."/>
            <person name="Gevers D."/>
            <person name="Izard J."/>
            <person name="Blanton J.M."/>
            <person name="Baranova O.V."/>
            <person name="Tanner A.C."/>
            <person name="Dewhirst F.E."/>
            <person name="Young S.K."/>
            <person name="Zeng Q."/>
            <person name="Gargeya S."/>
            <person name="Fitzgerald M."/>
            <person name="Haas B."/>
            <person name="Abouelleil A."/>
            <person name="Alvarado L."/>
            <person name="Arachchi H.M."/>
            <person name="Berlin A."/>
            <person name="Brown A."/>
            <person name="Chapman S.B."/>
            <person name="Chen Z."/>
            <person name="Dunbar C."/>
            <person name="Freedman E."/>
            <person name="Gearin G."/>
            <person name="Gellesch M."/>
            <person name="Goldberg J."/>
            <person name="Griggs A."/>
            <person name="Gujja S."/>
            <person name="Heiman D."/>
            <person name="Howarth C."/>
            <person name="Larson L."/>
            <person name="Lui A."/>
            <person name="MacDonald P.J.P."/>
            <person name="Montmayeur A."/>
            <person name="Murphy C."/>
            <person name="Neiman D."/>
            <person name="Pearson M."/>
            <person name="Priest M."/>
            <person name="Roberts A."/>
            <person name="Saif S."/>
            <person name="Shea T."/>
            <person name="Shenoy N."/>
            <person name="Sisk P."/>
            <person name="Stolte C."/>
            <person name="Sykes S."/>
            <person name="Wortman J."/>
            <person name="Nusbaum C."/>
            <person name="Birren B."/>
        </authorList>
    </citation>
    <scope>NUCLEOTIDE SEQUENCE [LARGE SCALE GENOMIC DNA]</scope>
    <source>
        <strain evidence="2 3">F0323</strain>
    </source>
</reference>
<dbReference type="Proteomes" id="UP000015993">
    <property type="component" value="Unassembled WGS sequence"/>
</dbReference>
<evidence type="ECO:0000313" key="3">
    <source>
        <dbReference type="Proteomes" id="UP000015993"/>
    </source>
</evidence>
<dbReference type="SMART" id="SM00382">
    <property type="entry name" value="AAA"/>
    <property type="match status" value="1"/>
</dbReference>
<keyword evidence="3" id="KW-1185">Reference proteome</keyword>
<dbReference type="eggNOG" id="COG0507">
    <property type="taxonomic scope" value="Bacteria"/>
</dbReference>
<dbReference type="STRING" id="679199.HMPREF9332_01348"/>
<dbReference type="SUPFAM" id="SSF52540">
    <property type="entry name" value="P-loop containing nucleoside triphosphate hydrolases"/>
    <property type="match status" value="2"/>
</dbReference>
<dbReference type="InterPro" id="IPR003593">
    <property type="entry name" value="AAA+_ATPase"/>
</dbReference>
<dbReference type="InterPro" id="IPR051055">
    <property type="entry name" value="PIF1_helicase"/>
</dbReference>
<dbReference type="PATRIC" id="fig|679199.3.peg.1492"/>
<dbReference type="HOGENOM" id="CLU_001613_6_0_10"/>
<sequence>MASENLSLNFIKLMKNPELERAQQIVEWTGTNLFLTGKAGTGKTTFLRQLRERNPKRMVILAPTGVAAINAGGSTIHSFFQFDFGPYLPGRTKMEYKLRKDKVKLIRSLDLIVIDEISMVRGDMMDRIDELLRHYRTPFQPFGGVQLLLIGDLQQLAPVVKDDEWELLRTNYPTPYFFSSRALNESGYATIELHHVYRQSDPHFVELLNRVRSNTADAEVLRQFNERYVPDFEPPEEAGYVRLVTHNQQAREHNAQELERLSTQEYVFEACVEGVFPESSFPTDEELVLKQGAQVMFVKNDVKHRYFNGMLGTVEQLTDKHIVVCPFDNDERIEVDIDAWENTRYEMNPRTKEVEERIVGMFKQYPLKLAWAITVHKSQGLTFEHAIIDVHAAFAAGQTYVALSRCKSLEGMVLSAPIPPRAVITDANVDRYHRELPARTPDESGIRQLQRIYFVNLIGSLFDFRSIEHLLALFLRHLEEHFYKEYPATLERFRKEQLALNHTLFPVAHRFHIQYEQLVAASDDYANDPLLQERISKGATYFRTQLGPLQTLLADTDLASKNKEVLRRYMDLDAELNEAIRQRKALFDYVLRNGFHMADYQRAHALIMAGEKPRKKEEHTEQ</sequence>
<dbReference type="Gene3D" id="3.40.50.300">
    <property type="entry name" value="P-loop containing nucleotide triphosphate hydrolases"/>
    <property type="match status" value="2"/>
</dbReference>
<organism evidence="2 3">
    <name type="scientific">Alloprevotella rava F0323</name>
    <dbReference type="NCBI Taxonomy" id="679199"/>
    <lineage>
        <taxon>Bacteria</taxon>
        <taxon>Pseudomonadati</taxon>
        <taxon>Bacteroidota</taxon>
        <taxon>Bacteroidia</taxon>
        <taxon>Bacteroidales</taxon>
        <taxon>Prevotellaceae</taxon>
        <taxon>Alloprevotella</taxon>
    </lineage>
</organism>
<dbReference type="GO" id="GO:0000723">
    <property type="term" value="P:telomere maintenance"/>
    <property type="evidence" value="ECO:0007669"/>
    <property type="project" value="InterPro"/>
</dbReference>
<dbReference type="GO" id="GO:0003678">
    <property type="term" value="F:DNA helicase activity"/>
    <property type="evidence" value="ECO:0007669"/>
    <property type="project" value="InterPro"/>
</dbReference>
<dbReference type="FunFam" id="3.40.50.300:FF:001498">
    <property type="entry name" value="ATP-dependent DNA helicase"/>
    <property type="match status" value="1"/>
</dbReference>
<protein>
    <recommendedName>
        <fullName evidence="1">AAA+ ATPase domain-containing protein</fullName>
    </recommendedName>
</protein>
<feature type="domain" description="AAA+ ATPase" evidence="1">
    <location>
        <begin position="29"/>
        <end position="171"/>
    </location>
</feature>
<accession>G5GCP7</accession>
<comment type="caution">
    <text evidence="2">The sequence shown here is derived from an EMBL/GenBank/DDBJ whole genome shotgun (WGS) entry which is preliminary data.</text>
</comment>
<evidence type="ECO:0000313" key="2">
    <source>
        <dbReference type="EMBL" id="EHG22543.1"/>
    </source>
</evidence>